<organism evidence="2 3">
    <name type="scientific">Trifolium pratense</name>
    <name type="common">Red clover</name>
    <dbReference type="NCBI Taxonomy" id="57577"/>
    <lineage>
        <taxon>Eukaryota</taxon>
        <taxon>Viridiplantae</taxon>
        <taxon>Streptophyta</taxon>
        <taxon>Embryophyta</taxon>
        <taxon>Tracheophyta</taxon>
        <taxon>Spermatophyta</taxon>
        <taxon>Magnoliopsida</taxon>
        <taxon>eudicotyledons</taxon>
        <taxon>Gunneridae</taxon>
        <taxon>Pentapetalae</taxon>
        <taxon>rosids</taxon>
        <taxon>fabids</taxon>
        <taxon>Fabales</taxon>
        <taxon>Fabaceae</taxon>
        <taxon>Papilionoideae</taxon>
        <taxon>50 kb inversion clade</taxon>
        <taxon>NPAAA clade</taxon>
        <taxon>Hologalegina</taxon>
        <taxon>IRL clade</taxon>
        <taxon>Trifolieae</taxon>
        <taxon>Trifolium</taxon>
    </lineage>
</organism>
<evidence type="ECO:0000313" key="3">
    <source>
        <dbReference type="Proteomes" id="UP000236291"/>
    </source>
</evidence>
<reference evidence="2 3" key="1">
    <citation type="journal article" date="2014" name="Am. J. Bot.">
        <title>Genome assembly and annotation for red clover (Trifolium pratense; Fabaceae).</title>
        <authorList>
            <person name="Istvanek J."/>
            <person name="Jaros M."/>
            <person name="Krenek A."/>
            <person name="Repkova J."/>
        </authorList>
    </citation>
    <scope>NUCLEOTIDE SEQUENCE [LARGE SCALE GENOMIC DNA]</scope>
    <source>
        <strain evidence="3">cv. Tatra</strain>
        <tissue evidence="2">Young leaves</tissue>
    </source>
</reference>
<dbReference type="AlphaFoldDB" id="A0A2K3KQQ9"/>
<evidence type="ECO:0000313" key="2">
    <source>
        <dbReference type="EMBL" id="PNX68627.1"/>
    </source>
</evidence>
<comment type="caution">
    <text evidence="2">The sequence shown here is derived from an EMBL/GenBank/DDBJ whole genome shotgun (WGS) entry which is preliminary data.</text>
</comment>
<feature type="non-terminal residue" evidence="2">
    <location>
        <position position="1"/>
    </location>
</feature>
<proteinExistence type="predicted"/>
<evidence type="ECO:0000259" key="1">
    <source>
        <dbReference type="Pfam" id="PF25573"/>
    </source>
</evidence>
<sequence length="42" mass="4910">YELTGDLAEIRGNLFQLYRIATLCHDELGQETLLNLLLRNYL</sequence>
<dbReference type="Pfam" id="PF25573">
    <property type="entry name" value="TPR_PSMD3_N"/>
    <property type="match status" value="1"/>
</dbReference>
<protein>
    <recommendedName>
        <fullName evidence="1">26S proteasome non-ATPase regulatory subunit 3 N-terminal TPR repeats domain-containing protein</fullName>
    </recommendedName>
</protein>
<dbReference type="InterPro" id="IPR057985">
    <property type="entry name" value="TPR_PSMD3_N"/>
</dbReference>
<accession>A0A2K3KQQ9</accession>
<dbReference type="STRING" id="57577.A0A2K3KQQ9"/>
<name>A0A2K3KQQ9_TRIPR</name>
<dbReference type="EMBL" id="ASHM01105972">
    <property type="protein sequence ID" value="PNX68627.1"/>
    <property type="molecule type" value="Genomic_DNA"/>
</dbReference>
<feature type="non-terminal residue" evidence="2">
    <location>
        <position position="42"/>
    </location>
</feature>
<reference evidence="2 3" key="2">
    <citation type="journal article" date="2017" name="Front. Plant Sci.">
        <title>Gene Classification and Mining of Molecular Markers Useful in Red Clover (Trifolium pratense) Breeding.</title>
        <authorList>
            <person name="Istvanek J."/>
            <person name="Dluhosova J."/>
            <person name="Dluhos P."/>
            <person name="Patkova L."/>
            <person name="Nedelnik J."/>
            <person name="Repkova J."/>
        </authorList>
    </citation>
    <scope>NUCLEOTIDE SEQUENCE [LARGE SCALE GENOMIC DNA]</scope>
    <source>
        <strain evidence="3">cv. Tatra</strain>
        <tissue evidence="2">Young leaves</tissue>
    </source>
</reference>
<feature type="domain" description="26S proteasome non-ATPase regulatory subunit 3 N-terminal TPR repeats" evidence="1">
    <location>
        <begin position="1"/>
        <end position="42"/>
    </location>
</feature>
<gene>
    <name evidence="2" type="ORF">L195_g056273</name>
</gene>
<dbReference type="Proteomes" id="UP000236291">
    <property type="component" value="Unassembled WGS sequence"/>
</dbReference>